<keyword evidence="3" id="KW-1185">Reference proteome</keyword>
<evidence type="ECO:0000256" key="1">
    <source>
        <dbReference type="SAM" id="MobiDB-lite"/>
    </source>
</evidence>
<feature type="compositionally biased region" description="Polar residues" evidence="1">
    <location>
        <begin position="60"/>
        <end position="72"/>
    </location>
</feature>
<name>A0A9D4ED71_DREPO</name>
<sequence length="72" mass="7916">MDLAVPDRPDLPGSEPGRTAMIRGLLGFERRRSFKDHHPDGNTVSTLTSPAATRRLRGLSRQSYGPTLQENG</sequence>
<reference evidence="2" key="2">
    <citation type="submission" date="2020-11" db="EMBL/GenBank/DDBJ databases">
        <authorList>
            <person name="McCartney M.A."/>
            <person name="Auch B."/>
            <person name="Kono T."/>
            <person name="Mallez S."/>
            <person name="Becker A."/>
            <person name="Gohl D.M."/>
            <person name="Silverstein K.A.T."/>
            <person name="Koren S."/>
            <person name="Bechman K.B."/>
            <person name="Herman A."/>
            <person name="Abrahante J.E."/>
            <person name="Garbe J."/>
        </authorList>
    </citation>
    <scope>NUCLEOTIDE SEQUENCE</scope>
    <source>
        <strain evidence="2">Duluth1</strain>
        <tissue evidence="2">Whole animal</tissue>
    </source>
</reference>
<organism evidence="2 3">
    <name type="scientific">Dreissena polymorpha</name>
    <name type="common">Zebra mussel</name>
    <name type="synonym">Mytilus polymorpha</name>
    <dbReference type="NCBI Taxonomy" id="45954"/>
    <lineage>
        <taxon>Eukaryota</taxon>
        <taxon>Metazoa</taxon>
        <taxon>Spiralia</taxon>
        <taxon>Lophotrochozoa</taxon>
        <taxon>Mollusca</taxon>
        <taxon>Bivalvia</taxon>
        <taxon>Autobranchia</taxon>
        <taxon>Heteroconchia</taxon>
        <taxon>Euheterodonta</taxon>
        <taxon>Imparidentia</taxon>
        <taxon>Neoheterodontei</taxon>
        <taxon>Myida</taxon>
        <taxon>Dreissenoidea</taxon>
        <taxon>Dreissenidae</taxon>
        <taxon>Dreissena</taxon>
    </lineage>
</organism>
<feature type="compositionally biased region" description="Polar residues" evidence="1">
    <location>
        <begin position="42"/>
        <end position="51"/>
    </location>
</feature>
<feature type="region of interest" description="Disordered" evidence="1">
    <location>
        <begin position="33"/>
        <end position="72"/>
    </location>
</feature>
<dbReference type="EMBL" id="JAIWYP010000009">
    <property type="protein sequence ID" value="KAH3777533.1"/>
    <property type="molecule type" value="Genomic_DNA"/>
</dbReference>
<protein>
    <submittedName>
        <fullName evidence="2">Uncharacterized protein</fullName>
    </submittedName>
</protein>
<gene>
    <name evidence="2" type="ORF">DPMN_178980</name>
</gene>
<accession>A0A9D4ED71</accession>
<comment type="caution">
    <text evidence="2">The sequence shown here is derived from an EMBL/GenBank/DDBJ whole genome shotgun (WGS) entry which is preliminary data.</text>
</comment>
<evidence type="ECO:0000313" key="2">
    <source>
        <dbReference type="EMBL" id="KAH3777533.1"/>
    </source>
</evidence>
<dbReference type="AlphaFoldDB" id="A0A9D4ED71"/>
<proteinExistence type="predicted"/>
<reference evidence="2" key="1">
    <citation type="journal article" date="2019" name="bioRxiv">
        <title>The Genome of the Zebra Mussel, Dreissena polymorpha: A Resource for Invasive Species Research.</title>
        <authorList>
            <person name="McCartney M.A."/>
            <person name="Auch B."/>
            <person name="Kono T."/>
            <person name="Mallez S."/>
            <person name="Zhang Y."/>
            <person name="Obille A."/>
            <person name="Becker A."/>
            <person name="Abrahante J.E."/>
            <person name="Garbe J."/>
            <person name="Badalamenti J.P."/>
            <person name="Herman A."/>
            <person name="Mangelson H."/>
            <person name="Liachko I."/>
            <person name="Sullivan S."/>
            <person name="Sone E.D."/>
            <person name="Koren S."/>
            <person name="Silverstein K.A.T."/>
            <person name="Beckman K.B."/>
            <person name="Gohl D.M."/>
        </authorList>
    </citation>
    <scope>NUCLEOTIDE SEQUENCE</scope>
    <source>
        <strain evidence="2">Duluth1</strain>
        <tissue evidence="2">Whole animal</tissue>
    </source>
</reference>
<dbReference type="Proteomes" id="UP000828390">
    <property type="component" value="Unassembled WGS sequence"/>
</dbReference>
<evidence type="ECO:0000313" key="3">
    <source>
        <dbReference type="Proteomes" id="UP000828390"/>
    </source>
</evidence>